<evidence type="ECO:0000313" key="2">
    <source>
        <dbReference type="EMBL" id="KNE92089.1"/>
    </source>
</evidence>
<evidence type="ECO:0000313" key="3">
    <source>
        <dbReference type="Proteomes" id="UP000054564"/>
    </source>
</evidence>
<protein>
    <submittedName>
        <fullName evidence="2">Uncharacterized protein</fullName>
    </submittedName>
</protein>
<dbReference type="Proteomes" id="UP000054564">
    <property type="component" value="Unassembled WGS sequence"/>
</dbReference>
<proteinExistence type="predicted"/>
<evidence type="ECO:0000256" key="1">
    <source>
        <dbReference type="SAM" id="MobiDB-lite"/>
    </source>
</evidence>
<gene>
    <name evidence="2" type="ORF">PSTG_14520</name>
</gene>
<dbReference type="AlphaFoldDB" id="A0A0L0UZB8"/>
<dbReference type="STRING" id="1165861.A0A0L0UZB8"/>
<dbReference type="PANTHER" id="PTHR33069:SF3">
    <property type="entry name" value="DYNEIN HEAVY CHAIN TAIL DOMAIN-CONTAINING PROTEIN"/>
    <property type="match status" value="1"/>
</dbReference>
<organism evidence="2 3">
    <name type="scientific">Puccinia striiformis f. sp. tritici PST-78</name>
    <dbReference type="NCBI Taxonomy" id="1165861"/>
    <lineage>
        <taxon>Eukaryota</taxon>
        <taxon>Fungi</taxon>
        <taxon>Dikarya</taxon>
        <taxon>Basidiomycota</taxon>
        <taxon>Pucciniomycotina</taxon>
        <taxon>Pucciniomycetes</taxon>
        <taxon>Pucciniales</taxon>
        <taxon>Pucciniaceae</taxon>
        <taxon>Puccinia</taxon>
    </lineage>
</organism>
<dbReference type="PANTHER" id="PTHR33069">
    <property type="entry name" value="CHROMOSOME 7, WHOLE GENOME SHOTGUN SEQUENCE-RELATED"/>
    <property type="match status" value="1"/>
</dbReference>
<accession>A0A0L0UZB8</accession>
<name>A0A0L0UZB8_9BASI</name>
<dbReference type="EMBL" id="AJIL01000176">
    <property type="protein sequence ID" value="KNE92089.1"/>
    <property type="molecule type" value="Genomic_DNA"/>
</dbReference>
<feature type="region of interest" description="Disordered" evidence="1">
    <location>
        <begin position="1"/>
        <end position="26"/>
    </location>
</feature>
<dbReference type="OrthoDB" id="2506958at2759"/>
<keyword evidence="3" id="KW-1185">Reference proteome</keyword>
<reference evidence="3" key="1">
    <citation type="submission" date="2014-03" db="EMBL/GenBank/DDBJ databases">
        <title>The Genome Sequence of Puccinia striiformis f. sp. tritici PST-78.</title>
        <authorList>
            <consortium name="The Broad Institute Genome Sequencing Platform"/>
            <person name="Cuomo C."/>
            <person name="Hulbert S."/>
            <person name="Chen X."/>
            <person name="Walker B."/>
            <person name="Young S.K."/>
            <person name="Zeng Q."/>
            <person name="Gargeya S."/>
            <person name="Fitzgerald M."/>
            <person name="Haas B."/>
            <person name="Abouelleil A."/>
            <person name="Alvarado L."/>
            <person name="Arachchi H.M."/>
            <person name="Berlin A.M."/>
            <person name="Chapman S.B."/>
            <person name="Goldberg J."/>
            <person name="Griggs A."/>
            <person name="Gujja S."/>
            <person name="Hansen M."/>
            <person name="Howarth C."/>
            <person name="Imamovic A."/>
            <person name="Larimer J."/>
            <person name="McCowan C."/>
            <person name="Montmayeur A."/>
            <person name="Murphy C."/>
            <person name="Neiman D."/>
            <person name="Pearson M."/>
            <person name="Priest M."/>
            <person name="Roberts A."/>
            <person name="Saif S."/>
            <person name="Shea T."/>
            <person name="Sisk P."/>
            <person name="Sykes S."/>
            <person name="Wortman J."/>
            <person name="Nusbaum C."/>
            <person name="Birren B."/>
        </authorList>
    </citation>
    <scope>NUCLEOTIDE SEQUENCE [LARGE SCALE GENOMIC DNA]</scope>
    <source>
        <strain evidence="3">race PST-78</strain>
    </source>
</reference>
<comment type="caution">
    <text evidence="2">The sequence shown here is derived from an EMBL/GenBank/DDBJ whole genome shotgun (WGS) entry which is preliminary data.</text>
</comment>
<sequence length="422" mass="48676">MIESTDTKQKAEEPSSKQSLRQEHRQQGDLVVEKFKNLFDKCQAEDDYGERPLYSTSDEEGLVVDQIELKQDLICQLHSRHLPQLRLQVVMLSEALEPSRLLQDPSSTFKCILEIQSDINRTLDQIFFTTRTLYPLSMKAYSRANDQHLTALKTYRRMGLQFRLTELLFDDIEDLFDTSCNLIRELELTTSEDDDGLDVDHSREQLLSTTSRCLVTIDSALTWANGSEFDMVQDEWRNEKRGVYEKLQALSRMIHPSSPSTKMKHSDKIKPLSGPVIQLAKTVVPIMKLSTLFFDKSSERGMNRKRLPLFTKMCSYQLRVVGELAQYISGQLRQIVGTLKKADAIPRQTTSNELIKFVKQLETYFISGAYLILLHFVPIIPDTDGFPTQNYYKDWFSTWNIQLTLAINNHLGACDTFSQYVE</sequence>